<name>A0ACA9Q2N3_9GLOM</name>
<dbReference type="Proteomes" id="UP000789366">
    <property type="component" value="Unassembled WGS sequence"/>
</dbReference>
<comment type="caution">
    <text evidence="1">The sequence shown here is derived from an EMBL/GenBank/DDBJ whole genome shotgun (WGS) entry which is preliminary data.</text>
</comment>
<gene>
    <name evidence="1" type="ORF">SPELUC_LOCUS13123</name>
</gene>
<sequence>EVVPESYDLNPDYPSKDLISKGAYSKLYLVIMGTKNLVQERKEDQIDESFFALSFYFYLKIRIKQKSRATSRQYSIFMKLTMNARDVQ</sequence>
<evidence type="ECO:0000313" key="2">
    <source>
        <dbReference type="Proteomes" id="UP000789366"/>
    </source>
</evidence>
<accession>A0ACA9Q2N3</accession>
<dbReference type="EMBL" id="CAJVPW010033493">
    <property type="protein sequence ID" value="CAG8731192.1"/>
    <property type="molecule type" value="Genomic_DNA"/>
</dbReference>
<feature type="non-terminal residue" evidence="1">
    <location>
        <position position="1"/>
    </location>
</feature>
<feature type="non-terminal residue" evidence="1">
    <location>
        <position position="88"/>
    </location>
</feature>
<evidence type="ECO:0000313" key="1">
    <source>
        <dbReference type="EMBL" id="CAG8731192.1"/>
    </source>
</evidence>
<organism evidence="1 2">
    <name type="scientific">Cetraspora pellucida</name>
    <dbReference type="NCBI Taxonomy" id="1433469"/>
    <lineage>
        <taxon>Eukaryota</taxon>
        <taxon>Fungi</taxon>
        <taxon>Fungi incertae sedis</taxon>
        <taxon>Mucoromycota</taxon>
        <taxon>Glomeromycotina</taxon>
        <taxon>Glomeromycetes</taxon>
        <taxon>Diversisporales</taxon>
        <taxon>Gigasporaceae</taxon>
        <taxon>Cetraspora</taxon>
    </lineage>
</organism>
<proteinExistence type="predicted"/>
<protein>
    <submittedName>
        <fullName evidence="1">828_t:CDS:1</fullName>
    </submittedName>
</protein>
<keyword evidence="2" id="KW-1185">Reference proteome</keyword>
<reference evidence="1" key="1">
    <citation type="submission" date="2021-06" db="EMBL/GenBank/DDBJ databases">
        <authorList>
            <person name="Kallberg Y."/>
            <person name="Tangrot J."/>
            <person name="Rosling A."/>
        </authorList>
    </citation>
    <scope>NUCLEOTIDE SEQUENCE</scope>
    <source>
        <strain evidence="1">28 12/20/2015</strain>
    </source>
</reference>